<evidence type="ECO:0000313" key="4">
    <source>
        <dbReference type="Proteomes" id="UP001500839"/>
    </source>
</evidence>
<reference evidence="2" key="3">
    <citation type="submission" date="2023-12" db="EMBL/GenBank/DDBJ databases">
        <authorList>
            <person name="Sun Q."/>
            <person name="Inoue M."/>
        </authorList>
    </citation>
    <scope>NUCLEOTIDE SEQUENCE</scope>
    <source>
        <strain evidence="2">JCM 18542</strain>
    </source>
</reference>
<proteinExistence type="predicted"/>
<keyword evidence="4" id="KW-1185">Reference proteome</keyword>
<dbReference type="Proteomes" id="UP001500839">
    <property type="component" value="Unassembled WGS sequence"/>
</dbReference>
<evidence type="ECO:0000313" key="3">
    <source>
        <dbReference type="EMBL" id="GAA4825837.1"/>
    </source>
</evidence>
<dbReference type="EMBL" id="BAABKQ010000002">
    <property type="protein sequence ID" value="GAA4825082.1"/>
    <property type="molecule type" value="Genomic_DNA"/>
</dbReference>
<dbReference type="Pfam" id="PF13834">
    <property type="entry name" value="DUF4193"/>
    <property type="match status" value="1"/>
</dbReference>
<evidence type="ECO:0000256" key="1">
    <source>
        <dbReference type="SAM" id="MobiDB-lite"/>
    </source>
</evidence>
<reference evidence="4" key="2">
    <citation type="journal article" date="2019" name="Int. J. Syst. Evol. Microbiol.">
        <title>The Global Catalogue of Microorganisms (GCM) 10K type strain sequencing project: providing services to taxonomists for standard genome sequencing and annotation.</title>
        <authorList>
            <consortium name="The Broad Institute Genomics Platform"/>
            <consortium name="The Broad Institute Genome Sequencing Center for Infectious Disease"/>
            <person name="Wu L."/>
            <person name="Ma J."/>
        </authorList>
    </citation>
    <scope>NUCLEOTIDE SEQUENCE [LARGE SCALE GENOMIC DNA]</scope>
    <source>
        <strain evidence="4">JCM 18542</strain>
    </source>
</reference>
<dbReference type="EMBL" id="BAABKQ010000002">
    <property type="protein sequence ID" value="GAA4825837.1"/>
    <property type="molecule type" value="Genomic_DNA"/>
</dbReference>
<comment type="caution">
    <text evidence="2">The sequence shown here is derived from an EMBL/GenBank/DDBJ whole genome shotgun (WGS) entry which is preliminary data.</text>
</comment>
<protein>
    <submittedName>
        <fullName evidence="2">DUF4193 domain-containing protein</fullName>
    </submittedName>
</protein>
<gene>
    <name evidence="2" type="ORF">GCM10023353_37720</name>
    <name evidence="3" type="ORF">GCM10023353_38720</name>
</gene>
<sequence length="97" mass="10445">MPTDYDAPRTREDGASEHIDTPIPRRSQSPGGDLDDGDIVESYELPGADLSGEEFSATVVPRQDGEFVCMGCFLVHHRSQAGKVNDDGTMLCTDCVG</sequence>
<feature type="region of interest" description="Disordered" evidence="1">
    <location>
        <begin position="1"/>
        <end position="40"/>
    </location>
</feature>
<evidence type="ECO:0000313" key="2">
    <source>
        <dbReference type="EMBL" id="GAA4825082.1"/>
    </source>
</evidence>
<organism evidence="2 4">
    <name type="scientific">Tomitella cavernea</name>
    <dbReference type="NCBI Taxonomy" id="1387982"/>
    <lineage>
        <taxon>Bacteria</taxon>
        <taxon>Bacillati</taxon>
        <taxon>Actinomycetota</taxon>
        <taxon>Actinomycetes</taxon>
        <taxon>Mycobacteriales</taxon>
        <taxon>Tomitella</taxon>
    </lineage>
</organism>
<dbReference type="RefSeq" id="WP_200175333.1">
    <property type="nucleotide sequence ID" value="NZ_BAABKQ010000002.1"/>
</dbReference>
<dbReference type="InterPro" id="IPR025242">
    <property type="entry name" value="DUF4193"/>
</dbReference>
<accession>A0ABP9D1D4</accession>
<feature type="compositionally biased region" description="Basic and acidic residues" evidence="1">
    <location>
        <begin position="1"/>
        <end position="20"/>
    </location>
</feature>
<reference evidence="2" key="1">
    <citation type="journal article" date="2014" name="Int. J. Syst. Evol. Microbiol.">
        <title>Complete genome of a new Firmicutes species belonging to the dominant human colonic microbiota ('Ruminococcus bicirculans') reveals two chromosomes and a selective capacity to utilize plant glucans.</title>
        <authorList>
            <consortium name="NISC Comparative Sequencing Program"/>
            <person name="Wegmann U."/>
            <person name="Louis P."/>
            <person name="Goesmann A."/>
            <person name="Henrissat B."/>
            <person name="Duncan S.H."/>
            <person name="Flint H.J."/>
        </authorList>
    </citation>
    <scope>NUCLEOTIDE SEQUENCE</scope>
    <source>
        <strain evidence="2">JCM 18542</strain>
    </source>
</reference>
<name>A0ABP9D1D4_9ACTN</name>